<feature type="region of interest" description="Disordered" evidence="11">
    <location>
        <begin position="164"/>
        <end position="187"/>
    </location>
</feature>
<evidence type="ECO:0000256" key="3">
    <source>
        <dbReference type="ARBA" id="ARBA00022692"/>
    </source>
</evidence>
<evidence type="ECO:0000256" key="11">
    <source>
        <dbReference type="SAM" id="MobiDB-lite"/>
    </source>
</evidence>
<dbReference type="PANTHER" id="PTHR10806:SF6">
    <property type="entry name" value="SIGNAL PEPTIDASE COMPLEX CATALYTIC SUBUNIT SEC11"/>
    <property type="match status" value="1"/>
</dbReference>
<keyword evidence="8" id="KW-0472">Membrane</keyword>
<dbReference type="STRING" id="1457250.GCA_000755225_00078"/>
<sequence>MVAVESGSMEPTLERGDLVFVMESDRFPGPNAHETGIVTARAAEGTGYTKFDGPGDVVVYEPDGNERDTPVIHRAMFWVEEGENWVEKADPEYLNGNSVCERGSSGNRVPNCPAPHDGFITKGDANPSYDQVSGIADSPVKPKWIIGTAELSVPYLGNIRLSASASATPPTNTNLTASGEAMTNATG</sequence>
<evidence type="ECO:0000256" key="9">
    <source>
        <dbReference type="ARBA" id="ARBA00033305"/>
    </source>
</evidence>
<dbReference type="InterPro" id="IPR001733">
    <property type="entry name" value="Peptidase_S26B"/>
</dbReference>
<dbReference type="GO" id="GO:0016020">
    <property type="term" value="C:membrane"/>
    <property type="evidence" value="ECO:0007669"/>
    <property type="project" value="InterPro"/>
</dbReference>
<dbReference type="KEGG" id="hsn:DV733_07020"/>
<dbReference type="GO" id="GO:0004252">
    <property type="term" value="F:serine-type endopeptidase activity"/>
    <property type="evidence" value="ECO:0007669"/>
    <property type="project" value="InterPro"/>
</dbReference>
<name>A0A4D6HJJ4_9EURY</name>
<evidence type="ECO:0000256" key="2">
    <source>
        <dbReference type="ARBA" id="ARBA00022670"/>
    </source>
</evidence>
<dbReference type="Proteomes" id="UP000296706">
    <property type="component" value="Chromosome"/>
</dbReference>
<proteinExistence type="predicted"/>
<evidence type="ECO:0000256" key="8">
    <source>
        <dbReference type="ARBA" id="ARBA00023136"/>
    </source>
</evidence>
<comment type="subcellular location">
    <subcellularLocation>
        <location evidence="1">Endoplasmic reticulum membrane</location>
        <topology evidence="1">Single-pass type II membrane protein</topology>
    </subcellularLocation>
</comment>
<dbReference type="GO" id="GO:0006465">
    <property type="term" value="P:signal peptide processing"/>
    <property type="evidence" value="ECO:0007669"/>
    <property type="project" value="InterPro"/>
</dbReference>
<dbReference type="EMBL" id="CP031310">
    <property type="protein sequence ID" value="QCC52897.1"/>
    <property type="molecule type" value="Genomic_DNA"/>
</dbReference>
<evidence type="ECO:0000256" key="1">
    <source>
        <dbReference type="ARBA" id="ARBA00004648"/>
    </source>
</evidence>
<evidence type="ECO:0000256" key="5">
    <source>
        <dbReference type="ARBA" id="ARBA00022824"/>
    </source>
</evidence>
<comment type="function">
    <text evidence="10">Catalytic component of the signal peptidase complex (SPC) which catalyzes the cleavage of N-terminal signal sequences from nascent proteins as they are translocated into the lumen of the endoplasmic reticulum. Specifically cleaves N-terminal signal peptides that contain a hydrophobic alpha-helix (h-region) shorter than 18-20 amino acids.</text>
</comment>
<dbReference type="InterPro" id="IPR019533">
    <property type="entry name" value="Peptidase_S26"/>
</dbReference>
<evidence type="ECO:0000256" key="4">
    <source>
        <dbReference type="ARBA" id="ARBA00022801"/>
    </source>
</evidence>
<keyword evidence="7" id="KW-1133">Transmembrane helix</keyword>
<dbReference type="SUPFAM" id="SSF51306">
    <property type="entry name" value="LexA/Signal peptidase"/>
    <property type="match status" value="1"/>
</dbReference>
<keyword evidence="5" id="KW-0256">Endoplasmic reticulum</keyword>
<reference evidence="12 13" key="1">
    <citation type="journal article" date="2019" name="Nat. Commun.">
        <title>A new type of DNA phosphorothioation-based antiviral system in archaea.</title>
        <authorList>
            <person name="Xiong L."/>
            <person name="Liu S."/>
            <person name="Chen S."/>
            <person name="Xiao Y."/>
            <person name="Zhu B."/>
            <person name="Gao Y."/>
            <person name="Zhang Y."/>
            <person name="Chen B."/>
            <person name="Luo J."/>
            <person name="Deng Z."/>
            <person name="Chen X."/>
            <person name="Wang L."/>
            <person name="Chen S."/>
        </authorList>
    </citation>
    <scope>NUCLEOTIDE SEQUENCE [LARGE SCALE GENOMIC DNA]</scope>
    <source>
        <strain evidence="12 13">CBA1105</strain>
    </source>
</reference>
<evidence type="ECO:0000313" key="12">
    <source>
        <dbReference type="EMBL" id="QCC52897.1"/>
    </source>
</evidence>
<evidence type="ECO:0000313" key="13">
    <source>
        <dbReference type="Proteomes" id="UP000296706"/>
    </source>
</evidence>
<evidence type="ECO:0000256" key="7">
    <source>
        <dbReference type="ARBA" id="ARBA00022989"/>
    </source>
</evidence>
<evidence type="ECO:0000256" key="6">
    <source>
        <dbReference type="ARBA" id="ARBA00022968"/>
    </source>
</evidence>
<gene>
    <name evidence="12" type="ORF">DV733_07020</name>
</gene>
<dbReference type="InterPro" id="IPR019756">
    <property type="entry name" value="Pept_S26A_signal_pept_1_Ser-AS"/>
</dbReference>
<evidence type="ECO:0000256" key="10">
    <source>
        <dbReference type="ARBA" id="ARBA00045533"/>
    </source>
</evidence>
<keyword evidence="3" id="KW-0812">Transmembrane</keyword>
<keyword evidence="2" id="KW-0645">Protease</keyword>
<dbReference type="PANTHER" id="PTHR10806">
    <property type="entry name" value="SIGNAL PEPTIDASE COMPLEX CATALYTIC SUBUNIT SEC11"/>
    <property type="match status" value="1"/>
</dbReference>
<keyword evidence="4" id="KW-0378">Hydrolase</keyword>
<dbReference type="CDD" id="cd06530">
    <property type="entry name" value="S26_SPase_I"/>
    <property type="match status" value="1"/>
</dbReference>
<dbReference type="AlphaFoldDB" id="A0A4D6HJJ4"/>
<dbReference type="PROSITE" id="PS00501">
    <property type="entry name" value="SPASE_I_1"/>
    <property type="match status" value="1"/>
</dbReference>
<dbReference type="InterPro" id="IPR036286">
    <property type="entry name" value="LexA/Signal_pep-like_sf"/>
</dbReference>
<accession>A0A4D6HJJ4</accession>
<keyword evidence="6" id="KW-0735">Signal-anchor</keyword>
<organism evidence="12 13">
    <name type="scientific">Halapricum salinum</name>
    <dbReference type="NCBI Taxonomy" id="1457250"/>
    <lineage>
        <taxon>Archaea</taxon>
        <taxon>Methanobacteriati</taxon>
        <taxon>Methanobacteriota</taxon>
        <taxon>Stenosarchaea group</taxon>
        <taxon>Halobacteria</taxon>
        <taxon>Halobacteriales</taxon>
        <taxon>Haloarculaceae</taxon>
        <taxon>Halapricum</taxon>
    </lineage>
</organism>
<keyword evidence="13" id="KW-1185">Reference proteome</keyword>
<protein>
    <recommendedName>
        <fullName evidence="9">Signal peptidase I</fullName>
    </recommendedName>
</protein>